<dbReference type="Proteomes" id="UP000189670">
    <property type="component" value="Unassembled WGS sequence"/>
</dbReference>
<evidence type="ECO:0000256" key="5">
    <source>
        <dbReference type="ARBA" id="ARBA00022777"/>
    </source>
</evidence>
<comment type="caution">
    <text evidence="8">The sequence shown here is derived from an EMBL/GenBank/DDBJ whole genome shotgun (WGS) entry which is preliminary data.</text>
</comment>
<comment type="catalytic activity">
    <reaction evidence="1">
        <text>ATP + protein L-histidine = ADP + protein N-phospho-L-histidine.</text>
        <dbReference type="EC" id="2.7.13.3"/>
    </reaction>
</comment>
<dbReference type="PANTHER" id="PTHR43711:SF31">
    <property type="entry name" value="HISTIDINE KINASE"/>
    <property type="match status" value="1"/>
</dbReference>
<reference evidence="9" key="1">
    <citation type="submission" date="2012-11" db="EMBL/GenBank/DDBJ databases">
        <authorList>
            <person name="Lucero-Rivera Y.E."/>
            <person name="Tovar-Ramirez D."/>
        </authorList>
    </citation>
    <scope>NUCLEOTIDE SEQUENCE [LARGE SCALE GENOMIC DNA]</scope>
    <source>
        <strain evidence="9">Araruama</strain>
    </source>
</reference>
<keyword evidence="4" id="KW-0808">Transferase</keyword>
<dbReference type="InterPro" id="IPR036890">
    <property type="entry name" value="HATPase_C_sf"/>
</dbReference>
<dbReference type="SUPFAM" id="SSF55874">
    <property type="entry name" value="ATPase domain of HSP90 chaperone/DNA topoisomerase II/histidine kinase"/>
    <property type="match status" value="1"/>
</dbReference>
<evidence type="ECO:0000256" key="6">
    <source>
        <dbReference type="ARBA" id="ARBA00023012"/>
    </source>
</evidence>
<evidence type="ECO:0000256" key="2">
    <source>
        <dbReference type="ARBA" id="ARBA00012438"/>
    </source>
</evidence>
<dbReference type="SMART" id="SM00388">
    <property type="entry name" value="HisKA"/>
    <property type="match status" value="1"/>
</dbReference>
<evidence type="ECO:0000313" key="9">
    <source>
        <dbReference type="Proteomes" id="UP000189670"/>
    </source>
</evidence>
<name>A0A1V1PCL9_9BACT</name>
<dbReference type="SUPFAM" id="SSF47384">
    <property type="entry name" value="Homodimeric domain of signal transducing histidine kinase"/>
    <property type="match status" value="1"/>
</dbReference>
<gene>
    <name evidence="8" type="ORF">OMM_01739</name>
</gene>
<dbReference type="Gene3D" id="1.10.287.130">
    <property type="match status" value="1"/>
</dbReference>
<evidence type="ECO:0000313" key="8">
    <source>
        <dbReference type="EMBL" id="ETR72425.1"/>
    </source>
</evidence>
<dbReference type="GO" id="GO:0000155">
    <property type="term" value="F:phosphorelay sensor kinase activity"/>
    <property type="evidence" value="ECO:0007669"/>
    <property type="project" value="InterPro"/>
</dbReference>
<evidence type="ECO:0000256" key="1">
    <source>
        <dbReference type="ARBA" id="ARBA00000085"/>
    </source>
</evidence>
<dbReference type="PROSITE" id="PS50109">
    <property type="entry name" value="HIS_KIN"/>
    <property type="match status" value="1"/>
</dbReference>
<evidence type="ECO:0000259" key="7">
    <source>
        <dbReference type="PROSITE" id="PS50109"/>
    </source>
</evidence>
<protein>
    <recommendedName>
        <fullName evidence="2">histidine kinase</fullName>
        <ecNumber evidence="2">2.7.13.3</ecNumber>
    </recommendedName>
</protein>
<dbReference type="EC" id="2.7.13.3" evidence="2"/>
<dbReference type="SMART" id="SM00387">
    <property type="entry name" value="HATPase_c"/>
    <property type="match status" value="1"/>
</dbReference>
<dbReference type="Gene3D" id="3.30.565.10">
    <property type="entry name" value="Histidine kinase-like ATPase, C-terminal domain"/>
    <property type="match status" value="1"/>
</dbReference>
<keyword evidence="6" id="KW-0902">Two-component regulatory system</keyword>
<dbReference type="AlphaFoldDB" id="A0A1V1PCL9"/>
<keyword evidence="5 8" id="KW-0418">Kinase</keyword>
<dbReference type="Pfam" id="PF00512">
    <property type="entry name" value="HisKA"/>
    <property type="match status" value="1"/>
</dbReference>
<dbReference type="InterPro" id="IPR036097">
    <property type="entry name" value="HisK_dim/P_sf"/>
</dbReference>
<dbReference type="InterPro" id="IPR004358">
    <property type="entry name" value="Sig_transdc_His_kin-like_C"/>
</dbReference>
<dbReference type="InterPro" id="IPR050736">
    <property type="entry name" value="Sensor_HK_Regulatory"/>
</dbReference>
<sequence length="219" mass="24646">MTQRELEQKNVELAQLNEQKNYFLGMAAHDLRNPMGAIFNSSELLIEEDLGPLNDEQKEMIASIKQSSEFMLNLVNDFLDIAHIESGKLTLKKEDVDLLNLLKANVHFNHNFAVKKGISLDFHYSQTEIFPTISLDASKFQQVMNNLISNAIKYTYSGGAVQVKLEKKDNHIHIEVQDNGQGIPEDEIKNLFAPFQRTSVESTAGEKSTGLGLVIVKKL</sequence>
<accession>A0A1V1PCL9</accession>
<dbReference type="InterPro" id="IPR005467">
    <property type="entry name" value="His_kinase_dom"/>
</dbReference>
<dbReference type="Pfam" id="PF02518">
    <property type="entry name" value="HATPase_c"/>
    <property type="match status" value="1"/>
</dbReference>
<dbReference type="EMBL" id="ATBP01000149">
    <property type="protein sequence ID" value="ETR72425.1"/>
    <property type="molecule type" value="Genomic_DNA"/>
</dbReference>
<dbReference type="CDD" id="cd00075">
    <property type="entry name" value="HATPase"/>
    <property type="match status" value="1"/>
</dbReference>
<evidence type="ECO:0000256" key="4">
    <source>
        <dbReference type="ARBA" id="ARBA00022679"/>
    </source>
</evidence>
<keyword evidence="3" id="KW-0597">Phosphoprotein</keyword>
<dbReference type="PANTHER" id="PTHR43711">
    <property type="entry name" value="TWO-COMPONENT HISTIDINE KINASE"/>
    <property type="match status" value="1"/>
</dbReference>
<dbReference type="PRINTS" id="PR00344">
    <property type="entry name" value="BCTRLSENSOR"/>
</dbReference>
<evidence type="ECO:0000256" key="3">
    <source>
        <dbReference type="ARBA" id="ARBA00022553"/>
    </source>
</evidence>
<dbReference type="InterPro" id="IPR003594">
    <property type="entry name" value="HATPase_dom"/>
</dbReference>
<proteinExistence type="predicted"/>
<dbReference type="CDD" id="cd00082">
    <property type="entry name" value="HisKA"/>
    <property type="match status" value="1"/>
</dbReference>
<feature type="domain" description="Histidine kinase" evidence="7">
    <location>
        <begin position="26"/>
        <end position="219"/>
    </location>
</feature>
<organism evidence="8 9">
    <name type="scientific">Candidatus Magnetoglobus multicellularis str. Araruama</name>
    <dbReference type="NCBI Taxonomy" id="890399"/>
    <lineage>
        <taxon>Bacteria</taxon>
        <taxon>Pseudomonadati</taxon>
        <taxon>Thermodesulfobacteriota</taxon>
        <taxon>Desulfobacteria</taxon>
        <taxon>Desulfobacterales</taxon>
        <taxon>Desulfobacteraceae</taxon>
        <taxon>Candidatus Magnetoglobus</taxon>
    </lineage>
</organism>
<dbReference type="InterPro" id="IPR003661">
    <property type="entry name" value="HisK_dim/P_dom"/>
</dbReference>